<dbReference type="RefSeq" id="WP_123209393.1">
    <property type="nucleotide sequence ID" value="NZ_JBHTHO010000014.1"/>
</dbReference>
<accession>A0A3N0AV81</accession>
<feature type="region of interest" description="Disordered" evidence="1">
    <location>
        <begin position="69"/>
        <end position="99"/>
    </location>
</feature>
<protein>
    <submittedName>
        <fullName evidence="2">Uncharacterized protein</fullName>
    </submittedName>
</protein>
<evidence type="ECO:0000313" key="2">
    <source>
        <dbReference type="EMBL" id="RNL38578.1"/>
    </source>
</evidence>
<evidence type="ECO:0000256" key="1">
    <source>
        <dbReference type="SAM" id="MobiDB-lite"/>
    </source>
</evidence>
<reference evidence="3" key="1">
    <citation type="submission" date="2018-05" db="EMBL/GenBank/DDBJ databases">
        <title>Genome Sequencing of selected type strains of the family Eggerthellaceae.</title>
        <authorList>
            <person name="Danylec N."/>
            <person name="Stoll D.A."/>
            <person name="Doetsch A."/>
            <person name="Huch M."/>
        </authorList>
    </citation>
    <scope>NUCLEOTIDE SEQUENCE [LARGE SCALE GENOMIC DNA]</scope>
    <source>
        <strain evidence="3">DSM 24851</strain>
    </source>
</reference>
<organism evidence="2 3">
    <name type="scientific">Slackia equolifaciens</name>
    <dbReference type="NCBI Taxonomy" id="498718"/>
    <lineage>
        <taxon>Bacteria</taxon>
        <taxon>Bacillati</taxon>
        <taxon>Actinomycetota</taxon>
        <taxon>Coriobacteriia</taxon>
        <taxon>Eggerthellales</taxon>
        <taxon>Eggerthellaceae</taxon>
        <taxon>Slackia</taxon>
    </lineage>
</organism>
<name>A0A3N0AV81_9ACTN</name>
<evidence type="ECO:0000313" key="3">
    <source>
        <dbReference type="Proteomes" id="UP000269591"/>
    </source>
</evidence>
<comment type="caution">
    <text evidence="2">The sequence shown here is derived from an EMBL/GenBank/DDBJ whole genome shotgun (WGS) entry which is preliminary data.</text>
</comment>
<gene>
    <name evidence="2" type="ORF">DMP06_08955</name>
</gene>
<dbReference type="AlphaFoldDB" id="A0A3N0AV81"/>
<sequence length="129" mass="13034">MSNIKSALLAVSAGLVALGIVLMGAGFALGGFDPRVFMMNVDADRGTVQLGTSVIESPEEIPLLNTLMDLASPEAPDAPDAPEPPDGSTQADEDADPTASSAWIGKYAPTVAGFFGGDTALDIALDALG</sequence>
<keyword evidence="3" id="KW-1185">Reference proteome</keyword>
<dbReference type="Proteomes" id="UP000269591">
    <property type="component" value="Unassembled WGS sequence"/>
</dbReference>
<dbReference type="EMBL" id="QIBX01000017">
    <property type="protein sequence ID" value="RNL38578.1"/>
    <property type="molecule type" value="Genomic_DNA"/>
</dbReference>
<dbReference type="OrthoDB" id="3178172at2"/>
<proteinExistence type="predicted"/>